<organism evidence="2 3">
    <name type="scientific">Drosophila ananassae</name>
    <name type="common">Fruit fly</name>
    <dbReference type="NCBI Taxonomy" id="7217"/>
    <lineage>
        <taxon>Eukaryota</taxon>
        <taxon>Metazoa</taxon>
        <taxon>Ecdysozoa</taxon>
        <taxon>Arthropoda</taxon>
        <taxon>Hexapoda</taxon>
        <taxon>Insecta</taxon>
        <taxon>Pterygota</taxon>
        <taxon>Neoptera</taxon>
        <taxon>Endopterygota</taxon>
        <taxon>Diptera</taxon>
        <taxon>Brachycera</taxon>
        <taxon>Muscomorpha</taxon>
        <taxon>Ephydroidea</taxon>
        <taxon>Drosophilidae</taxon>
        <taxon>Drosophila</taxon>
        <taxon>Sophophora</taxon>
    </lineage>
</organism>
<dbReference type="InParanoid" id="B3MQY0"/>
<dbReference type="OrthoDB" id="7848395at2759"/>
<dbReference type="GeneID" id="6503792"/>
<protein>
    <submittedName>
        <fullName evidence="2">Uncharacterized protein</fullName>
    </submittedName>
</protein>
<dbReference type="KEGG" id="dan:6503792"/>
<feature type="compositionally biased region" description="Basic and acidic residues" evidence="1">
    <location>
        <begin position="158"/>
        <end position="170"/>
    </location>
</feature>
<evidence type="ECO:0000256" key="1">
    <source>
        <dbReference type="SAM" id="MobiDB-lite"/>
    </source>
</evidence>
<dbReference type="OMA" id="DNFCETE"/>
<name>B3MQY0_DROAN</name>
<feature type="region of interest" description="Disordered" evidence="1">
    <location>
        <begin position="148"/>
        <end position="170"/>
    </location>
</feature>
<proteinExistence type="predicted"/>
<dbReference type="PhylomeDB" id="B3MQY0"/>
<dbReference type="HOGENOM" id="CLU_1715228_0_0_1"/>
<accession>B3MQY0</accession>
<gene>
    <name evidence="2" type="primary">Dana\GF21103</name>
    <name evidence="2" type="synonym">dana_GLEANR_4326</name>
    <name evidence="2" type="ORF">GF21103</name>
</gene>
<sequence>MADFLKTEDQVKMSEIVEKLVKQNSKRCSSTEGYYDIPCSSTSDIYASCPELARVTVVPGSTSSCAESLRGGEEGASGSAGMQHIYHSGQLVAIGHRVATQMLDPSGQREMQRSRVHLDERLRSAGIYHNRLVSHRQDLQSVQMQMQLQQLQGQEQGGRGDTDPGKRTPM</sequence>
<evidence type="ECO:0000313" key="3">
    <source>
        <dbReference type="Proteomes" id="UP000007801"/>
    </source>
</evidence>
<dbReference type="AlphaFoldDB" id="B3MQY0"/>
<reference evidence="2 3" key="1">
    <citation type="journal article" date="2007" name="Nature">
        <title>Evolution of genes and genomes on the Drosophila phylogeny.</title>
        <authorList>
            <consortium name="Drosophila 12 Genomes Consortium"/>
            <person name="Clark A.G."/>
            <person name="Eisen M.B."/>
            <person name="Smith D.R."/>
            <person name="Bergman C.M."/>
            <person name="Oliver B."/>
            <person name="Markow T.A."/>
            <person name="Kaufman T.C."/>
            <person name="Kellis M."/>
            <person name="Gelbart W."/>
            <person name="Iyer V.N."/>
            <person name="Pollard D.A."/>
            <person name="Sackton T.B."/>
            <person name="Larracuente A.M."/>
            <person name="Singh N.D."/>
            <person name="Abad J.P."/>
            <person name="Abt D.N."/>
            <person name="Adryan B."/>
            <person name="Aguade M."/>
            <person name="Akashi H."/>
            <person name="Anderson W.W."/>
            <person name="Aquadro C.F."/>
            <person name="Ardell D.H."/>
            <person name="Arguello R."/>
            <person name="Artieri C.G."/>
            <person name="Barbash D.A."/>
            <person name="Barker D."/>
            <person name="Barsanti P."/>
            <person name="Batterham P."/>
            <person name="Batzoglou S."/>
            <person name="Begun D."/>
            <person name="Bhutkar A."/>
            <person name="Blanco E."/>
            <person name="Bosak S.A."/>
            <person name="Bradley R.K."/>
            <person name="Brand A.D."/>
            <person name="Brent M.R."/>
            <person name="Brooks A.N."/>
            <person name="Brown R.H."/>
            <person name="Butlin R.K."/>
            <person name="Caggese C."/>
            <person name="Calvi B.R."/>
            <person name="Bernardo de Carvalho A."/>
            <person name="Caspi A."/>
            <person name="Castrezana S."/>
            <person name="Celniker S.E."/>
            <person name="Chang J.L."/>
            <person name="Chapple C."/>
            <person name="Chatterji S."/>
            <person name="Chinwalla A."/>
            <person name="Civetta A."/>
            <person name="Clifton S.W."/>
            <person name="Comeron J.M."/>
            <person name="Costello J.C."/>
            <person name="Coyne J.A."/>
            <person name="Daub J."/>
            <person name="David R.G."/>
            <person name="Delcher A.L."/>
            <person name="Delehaunty K."/>
            <person name="Do C.B."/>
            <person name="Ebling H."/>
            <person name="Edwards K."/>
            <person name="Eickbush T."/>
            <person name="Evans J.D."/>
            <person name="Filipski A."/>
            <person name="Findeiss S."/>
            <person name="Freyhult E."/>
            <person name="Fulton L."/>
            <person name="Fulton R."/>
            <person name="Garcia A.C."/>
            <person name="Gardiner A."/>
            <person name="Garfield D.A."/>
            <person name="Garvin B.E."/>
            <person name="Gibson G."/>
            <person name="Gilbert D."/>
            <person name="Gnerre S."/>
            <person name="Godfrey J."/>
            <person name="Good R."/>
            <person name="Gotea V."/>
            <person name="Gravely B."/>
            <person name="Greenberg A.J."/>
            <person name="Griffiths-Jones S."/>
            <person name="Gross S."/>
            <person name="Guigo R."/>
            <person name="Gustafson E.A."/>
            <person name="Haerty W."/>
            <person name="Hahn M.W."/>
            <person name="Halligan D.L."/>
            <person name="Halpern A.L."/>
            <person name="Halter G.M."/>
            <person name="Han M.V."/>
            <person name="Heger A."/>
            <person name="Hillier L."/>
            <person name="Hinrichs A.S."/>
            <person name="Holmes I."/>
            <person name="Hoskins R.A."/>
            <person name="Hubisz M.J."/>
            <person name="Hultmark D."/>
            <person name="Huntley M.A."/>
            <person name="Jaffe D.B."/>
            <person name="Jagadeeshan S."/>
            <person name="Jeck W.R."/>
            <person name="Johnson J."/>
            <person name="Jones C.D."/>
            <person name="Jordan W.C."/>
            <person name="Karpen G.H."/>
            <person name="Kataoka E."/>
            <person name="Keightley P.D."/>
            <person name="Kheradpour P."/>
            <person name="Kirkness E.F."/>
            <person name="Koerich L.B."/>
            <person name="Kristiansen K."/>
            <person name="Kudrna D."/>
            <person name="Kulathinal R.J."/>
            <person name="Kumar S."/>
            <person name="Kwok R."/>
            <person name="Lander E."/>
            <person name="Langley C.H."/>
            <person name="Lapoint R."/>
            <person name="Lazzaro B.P."/>
            <person name="Lee S.J."/>
            <person name="Levesque L."/>
            <person name="Li R."/>
            <person name="Lin C.F."/>
            <person name="Lin M.F."/>
            <person name="Lindblad-Toh K."/>
            <person name="Llopart A."/>
            <person name="Long M."/>
            <person name="Low L."/>
            <person name="Lozovsky E."/>
            <person name="Lu J."/>
            <person name="Luo M."/>
            <person name="Machado C.A."/>
            <person name="Makalowski W."/>
            <person name="Marzo M."/>
            <person name="Matsuda M."/>
            <person name="Matzkin L."/>
            <person name="McAllister B."/>
            <person name="McBride C.S."/>
            <person name="McKernan B."/>
            <person name="McKernan K."/>
            <person name="Mendez-Lago M."/>
            <person name="Minx P."/>
            <person name="Mollenhauer M.U."/>
            <person name="Montooth K."/>
            <person name="Mount S.M."/>
            <person name="Mu X."/>
            <person name="Myers E."/>
            <person name="Negre B."/>
            <person name="Newfeld S."/>
            <person name="Nielsen R."/>
            <person name="Noor M.A."/>
            <person name="O'Grady P."/>
            <person name="Pachter L."/>
            <person name="Papaceit M."/>
            <person name="Parisi M.J."/>
            <person name="Parisi M."/>
            <person name="Parts L."/>
            <person name="Pedersen J.S."/>
            <person name="Pesole G."/>
            <person name="Phillippy A.M."/>
            <person name="Ponting C.P."/>
            <person name="Pop M."/>
            <person name="Porcelli D."/>
            <person name="Powell J.R."/>
            <person name="Prohaska S."/>
            <person name="Pruitt K."/>
            <person name="Puig M."/>
            <person name="Quesneville H."/>
            <person name="Ram K.R."/>
            <person name="Rand D."/>
            <person name="Rasmussen M.D."/>
            <person name="Reed L.K."/>
            <person name="Reenan R."/>
            <person name="Reily A."/>
            <person name="Remington K.A."/>
            <person name="Rieger T.T."/>
            <person name="Ritchie M.G."/>
            <person name="Robin C."/>
            <person name="Rogers Y.H."/>
            <person name="Rohde C."/>
            <person name="Rozas J."/>
            <person name="Rubenfield M.J."/>
            <person name="Ruiz A."/>
            <person name="Russo S."/>
            <person name="Salzberg S.L."/>
            <person name="Sanchez-Gracia A."/>
            <person name="Saranga D.J."/>
            <person name="Sato H."/>
            <person name="Schaeffer S.W."/>
            <person name="Schatz M.C."/>
            <person name="Schlenke T."/>
            <person name="Schwartz R."/>
            <person name="Segarra C."/>
            <person name="Singh R.S."/>
            <person name="Sirot L."/>
            <person name="Sirota M."/>
            <person name="Sisneros N.B."/>
            <person name="Smith C.D."/>
            <person name="Smith T.F."/>
            <person name="Spieth J."/>
            <person name="Stage D.E."/>
            <person name="Stark A."/>
            <person name="Stephan W."/>
            <person name="Strausberg R.L."/>
            <person name="Strempel S."/>
            <person name="Sturgill D."/>
            <person name="Sutton G."/>
            <person name="Sutton G.G."/>
            <person name="Tao W."/>
            <person name="Teichmann S."/>
            <person name="Tobari Y.N."/>
            <person name="Tomimura Y."/>
            <person name="Tsolas J.M."/>
            <person name="Valente V.L."/>
            <person name="Venter E."/>
            <person name="Venter J.C."/>
            <person name="Vicario S."/>
            <person name="Vieira F.G."/>
            <person name="Vilella A.J."/>
            <person name="Villasante A."/>
            <person name="Walenz B."/>
            <person name="Wang J."/>
            <person name="Wasserman M."/>
            <person name="Watts T."/>
            <person name="Wilson D."/>
            <person name="Wilson R.K."/>
            <person name="Wing R.A."/>
            <person name="Wolfner M.F."/>
            <person name="Wong A."/>
            <person name="Wong G.K."/>
            <person name="Wu C.I."/>
            <person name="Wu G."/>
            <person name="Yamamoto D."/>
            <person name="Yang H.P."/>
            <person name="Yang S.P."/>
            <person name="Yorke J.A."/>
            <person name="Yoshida K."/>
            <person name="Zdobnov E."/>
            <person name="Zhang P."/>
            <person name="Zhang Y."/>
            <person name="Zimin A.V."/>
            <person name="Baldwin J."/>
            <person name="Abdouelleil A."/>
            <person name="Abdulkadir J."/>
            <person name="Abebe A."/>
            <person name="Abera B."/>
            <person name="Abreu J."/>
            <person name="Acer S.C."/>
            <person name="Aftuck L."/>
            <person name="Alexander A."/>
            <person name="An P."/>
            <person name="Anderson E."/>
            <person name="Anderson S."/>
            <person name="Arachi H."/>
            <person name="Azer M."/>
            <person name="Bachantsang P."/>
            <person name="Barry A."/>
            <person name="Bayul T."/>
            <person name="Berlin A."/>
            <person name="Bessette D."/>
            <person name="Bloom T."/>
            <person name="Blye J."/>
            <person name="Boguslavskiy L."/>
            <person name="Bonnet C."/>
            <person name="Boukhgalter B."/>
            <person name="Bourzgui I."/>
            <person name="Brown A."/>
            <person name="Cahill P."/>
            <person name="Channer S."/>
            <person name="Cheshatsang Y."/>
            <person name="Chuda L."/>
            <person name="Citroen M."/>
            <person name="Collymore A."/>
            <person name="Cooke P."/>
            <person name="Costello M."/>
            <person name="D'Aco K."/>
            <person name="Daza R."/>
            <person name="De Haan G."/>
            <person name="DeGray S."/>
            <person name="DeMaso C."/>
            <person name="Dhargay N."/>
            <person name="Dooley K."/>
            <person name="Dooley E."/>
            <person name="Doricent M."/>
            <person name="Dorje P."/>
            <person name="Dorjee K."/>
            <person name="Dupes A."/>
            <person name="Elong R."/>
            <person name="Falk J."/>
            <person name="Farina A."/>
            <person name="Faro S."/>
            <person name="Ferguson D."/>
            <person name="Fisher S."/>
            <person name="Foley C.D."/>
            <person name="Franke A."/>
            <person name="Friedrich D."/>
            <person name="Gadbois L."/>
            <person name="Gearin G."/>
            <person name="Gearin C.R."/>
            <person name="Giannoukos G."/>
            <person name="Goode T."/>
            <person name="Graham J."/>
            <person name="Grandbois E."/>
            <person name="Grewal S."/>
            <person name="Gyaltsen K."/>
            <person name="Hafez N."/>
            <person name="Hagos B."/>
            <person name="Hall J."/>
            <person name="Henson C."/>
            <person name="Hollinger A."/>
            <person name="Honan T."/>
            <person name="Huard M.D."/>
            <person name="Hughes L."/>
            <person name="Hurhula B."/>
            <person name="Husby M.E."/>
            <person name="Kamat A."/>
            <person name="Kanga B."/>
            <person name="Kashin S."/>
            <person name="Khazanovich D."/>
            <person name="Kisner P."/>
            <person name="Lance K."/>
            <person name="Lara M."/>
            <person name="Lee W."/>
            <person name="Lennon N."/>
            <person name="Letendre F."/>
            <person name="LeVine R."/>
            <person name="Lipovsky A."/>
            <person name="Liu X."/>
            <person name="Liu J."/>
            <person name="Liu S."/>
            <person name="Lokyitsang T."/>
            <person name="Lokyitsang Y."/>
            <person name="Lubonja R."/>
            <person name="Lui A."/>
            <person name="MacDonald P."/>
            <person name="Magnisalis V."/>
            <person name="Maru K."/>
            <person name="Matthews C."/>
            <person name="McCusker W."/>
            <person name="McDonough S."/>
            <person name="Mehta T."/>
            <person name="Meldrim J."/>
            <person name="Meneus L."/>
            <person name="Mihai O."/>
            <person name="Mihalev A."/>
            <person name="Mihova T."/>
            <person name="Mittelman R."/>
            <person name="Mlenga V."/>
            <person name="Montmayeur A."/>
            <person name="Mulrain L."/>
            <person name="Navidi A."/>
            <person name="Naylor J."/>
            <person name="Negash T."/>
            <person name="Nguyen T."/>
            <person name="Nguyen N."/>
            <person name="Nicol R."/>
            <person name="Norbu C."/>
            <person name="Norbu N."/>
            <person name="Novod N."/>
            <person name="O'Neill B."/>
            <person name="Osman S."/>
            <person name="Markiewicz E."/>
            <person name="Oyono O.L."/>
            <person name="Patti C."/>
            <person name="Phunkhang P."/>
            <person name="Pierre F."/>
            <person name="Priest M."/>
            <person name="Raghuraman S."/>
            <person name="Rege F."/>
            <person name="Reyes R."/>
            <person name="Rise C."/>
            <person name="Rogov P."/>
            <person name="Ross K."/>
            <person name="Ryan E."/>
            <person name="Settipalli S."/>
            <person name="Shea T."/>
            <person name="Sherpa N."/>
            <person name="Shi L."/>
            <person name="Shih D."/>
            <person name="Sparrow T."/>
            <person name="Spaulding J."/>
            <person name="Stalker J."/>
            <person name="Stange-Thomann N."/>
            <person name="Stavropoulos S."/>
            <person name="Stone C."/>
            <person name="Strader C."/>
            <person name="Tesfaye S."/>
            <person name="Thomson T."/>
            <person name="Thoulutsang Y."/>
            <person name="Thoulutsang D."/>
            <person name="Topham K."/>
            <person name="Topping I."/>
            <person name="Tsamla T."/>
            <person name="Vassiliev H."/>
            <person name="Vo A."/>
            <person name="Wangchuk T."/>
            <person name="Wangdi T."/>
            <person name="Weiand M."/>
            <person name="Wilkinson J."/>
            <person name="Wilson A."/>
            <person name="Yadav S."/>
            <person name="Young G."/>
            <person name="Yu Q."/>
            <person name="Zembek L."/>
            <person name="Zhong D."/>
            <person name="Zimmer A."/>
            <person name="Zwirko Z."/>
            <person name="Jaffe D.B."/>
            <person name="Alvarez P."/>
            <person name="Brockman W."/>
            <person name="Butler J."/>
            <person name="Chin C."/>
            <person name="Gnerre S."/>
            <person name="Grabherr M."/>
            <person name="Kleber M."/>
            <person name="Mauceli E."/>
            <person name="MacCallum I."/>
        </authorList>
    </citation>
    <scope>NUCLEOTIDE SEQUENCE [LARGE SCALE GENOMIC DNA]</scope>
    <source>
        <strain evidence="3">Tucson 14024-0371.13</strain>
    </source>
</reference>
<keyword evidence="3" id="KW-1185">Reference proteome</keyword>
<evidence type="ECO:0000313" key="2">
    <source>
        <dbReference type="EMBL" id="EDV34185.1"/>
    </source>
</evidence>
<dbReference type="EMBL" id="CH902622">
    <property type="protein sequence ID" value="EDV34185.1"/>
    <property type="molecule type" value="Genomic_DNA"/>
</dbReference>
<dbReference type="Proteomes" id="UP000007801">
    <property type="component" value="Unassembled WGS sequence"/>
</dbReference>